<dbReference type="STRING" id="595494.Tola_0693"/>
<organism evidence="1 2">
    <name type="scientific">Tolumonas auensis (strain DSM 9187 / NBRC 110442 / TA 4)</name>
    <dbReference type="NCBI Taxonomy" id="595494"/>
    <lineage>
        <taxon>Bacteria</taxon>
        <taxon>Pseudomonadati</taxon>
        <taxon>Pseudomonadota</taxon>
        <taxon>Gammaproteobacteria</taxon>
        <taxon>Aeromonadales</taxon>
        <taxon>Aeromonadaceae</taxon>
        <taxon>Tolumonas</taxon>
    </lineage>
</organism>
<dbReference type="EMBL" id="CP001616">
    <property type="protein sequence ID" value="ACQ92322.1"/>
    <property type="molecule type" value="Genomic_DNA"/>
</dbReference>
<evidence type="ECO:0000313" key="1">
    <source>
        <dbReference type="EMBL" id="ACQ92322.1"/>
    </source>
</evidence>
<protein>
    <submittedName>
        <fullName evidence="1">Uncharacterized protein</fullName>
    </submittedName>
</protein>
<reference evidence="1 2" key="2">
    <citation type="journal article" date="2011" name="Stand. Genomic Sci.">
        <title>Complete genome sequence of Tolumonas auensis type strain (TA 4).</title>
        <authorList>
            <person name="Chertkov O."/>
            <person name="Copeland A."/>
            <person name="Lucas S."/>
            <person name="Lapidus A."/>
            <person name="Berry K.W."/>
            <person name="Detter J.C."/>
            <person name="Del Rio T.G."/>
            <person name="Hammon N."/>
            <person name="Dalin E."/>
            <person name="Tice H."/>
            <person name="Pitluck S."/>
            <person name="Richardson P."/>
            <person name="Bruce D."/>
            <person name="Goodwin L."/>
            <person name="Han C."/>
            <person name="Tapia R."/>
            <person name="Saunders E."/>
            <person name="Schmutz J."/>
            <person name="Brettin T."/>
            <person name="Larimer F."/>
            <person name="Land M."/>
            <person name="Hauser L."/>
            <person name="Spring S."/>
            <person name="Rohde M."/>
            <person name="Kyrpides N.C."/>
            <person name="Ivanova N."/>
            <person name="Goker M."/>
            <person name="Beller H.R."/>
            <person name="Klenk H.P."/>
            <person name="Woyke T."/>
        </authorList>
    </citation>
    <scope>NUCLEOTIDE SEQUENCE [LARGE SCALE GENOMIC DNA]</scope>
    <source>
        <strain evidence="2">DSM 9187 / TA4</strain>
    </source>
</reference>
<sequence length="94" mass="10351">MFKKISEGFGFGLGFSLAALIVSGIAWSGYIQPQVMKHNAELTTQMEHSSAQRADTPTVLTKSDLQQKECSLLILLYGDTQDTEIANSIKKLCR</sequence>
<reference evidence="2" key="1">
    <citation type="submission" date="2009-05" db="EMBL/GenBank/DDBJ databases">
        <title>Complete sequence of Tolumonas auensis DSM 9187.</title>
        <authorList>
            <consortium name="US DOE Joint Genome Institute"/>
            <person name="Lucas S."/>
            <person name="Copeland A."/>
            <person name="Lapidus A."/>
            <person name="Glavina del Rio T."/>
            <person name="Tice H."/>
            <person name="Bruce D."/>
            <person name="Goodwin L."/>
            <person name="Pitluck S."/>
            <person name="Chertkov O."/>
            <person name="Brettin T."/>
            <person name="Detter J.C."/>
            <person name="Han C."/>
            <person name="Larimer F."/>
            <person name="Land M."/>
            <person name="Hauser L."/>
            <person name="Kyrpides N."/>
            <person name="Mikhailova N."/>
            <person name="Spring S."/>
            <person name="Beller H."/>
        </authorList>
    </citation>
    <scope>NUCLEOTIDE SEQUENCE [LARGE SCALE GENOMIC DNA]</scope>
    <source>
        <strain evidence="2">DSM 9187 / TA4</strain>
    </source>
</reference>
<evidence type="ECO:0000313" key="2">
    <source>
        <dbReference type="Proteomes" id="UP000009073"/>
    </source>
</evidence>
<keyword evidence="2" id="KW-1185">Reference proteome</keyword>
<proteinExistence type="predicted"/>
<name>C4LAW8_TOLAT</name>
<dbReference type="AlphaFoldDB" id="C4LAW8"/>
<dbReference type="Proteomes" id="UP000009073">
    <property type="component" value="Chromosome"/>
</dbReference>
<accession>C4LAW8</accession>
<gene>
    <name evidence="1" type="ordered locus">Tola_0693</name>
</gene>
<dbReference type="RefSeq" id="WP_012728921.1">
    <property type="nucleotide sequence ID" value="NC_012691.1"/>
</dbReference>
<dbReference type="HOGENOM" id="CLU_2385231_0_0_6"/>
<dbReference type="KEGG" id="tau:Tola_0693"/>